<comment type="caution">
    <text evidence="2">The sequence shown here is derived from an EMBL/GenBank/DDBJ whole genome shotgun (WGS) entry which is preliminary data.</text>
</comment>
<sequence>MAASVIKDHEYSSFPALEVPDTGMKSSLQTEGNPSSISLSSGSDQDQDEPKPSGKRKREPHNTQEGDQVPRTLSFDLENIIHPRSTEWIPCVEVAHYVQDRIRKGFDRDVRNTLCSECPRPLLLGKLAETPELDPNMATFIKRFFKDPKKGLDRAWKNL</sequence>
<accession>A0AAV7N7Y1</accession>
<proteinExistence type="predicted"/>
<evidence type="ECO:0000256" key="1">
    <source>
        <dbReference type="SAM" id="MobiDB-lite"/>
    </source>
</evidence>
<protein>
    <submittedName>
        <fullName evidence="2">Uncharacterized protein</fullName>
    </submittedName>
</protein>
<name>A0AAV7N7Y1_PLEWA</name>
<keyword evidence="3" id="KW-1185">Reference proteome</keyword>
<gene>
    <name evidence="2" type="ORF">NDU88_008311</name>
</gene>
<feature type="compositionally biased region" description="Polar residues" evidence="1">
    <location>
        <begin position="24"/>
        <end position="34"/>
    </location>
</feature>
<dbReference type="EMBL" id="JANPWB010000013">
    <property type="protein sequence ID" value="KAJ1110965.1"/>
    <property type="molecule type" value="Genomic_DNA"/>
</dbReference>
<feature type="region of interest" description="Disordered" evidence="1">
    <location>
        <begin position="1"/>
        <end position="73"/>
    </location>
</feature>
<evidence type="ECO:0000313" key="2">
    <source>
        <dbReference type="EMBL" id="KAJ1110965.1"/>
    </source>
</evidence>
<dbReference type="Proteomes" id="UP001066276">
    <property type="component" value="Chromosome 9"/>
</dbReference>
<dbReference type="AlphaFoldDB" id="A0AAV7N7Y1"/>
<evidence type="ECO:0000313" key="3">
    <source>
        <dbReference type="Proteomes" id="UP001066276"/>
    </source>
</evidence>
<organism evidence="2 3">
    <name type="scientific">Pleurodeles waltl</name>
    <name type="common">Iberian ribbed newt</name>
    <dbReference type="NCBI Taxonomy" id="8319"/>
    <lineage>
        <taxon>Eukaryota</taxon>
        <taxon>Metazoa</taxon>
        <taxon>Chordata</taxon>
        <taxon>Craniata</taxon>
        <taxon>Vertebrata</taxon>
        <taxon>Euteleostomi</taxon>
        <taxon>Amphibia</taxon>
        <taxon>Batrachia</taxon>
        <taxon>Caudata</taxon>
        <taxon>Salamandroidea</taxon>
        <taxon>Salamandridae</taxon>
        <taxon>Pleurodelinae</taxon>
        <taxon>Pleurodeles</taxon>
    </lineage>
</organism>
<feature type="compositionally biased region" description="Basic and acidic residues" evidence="1">
    <location>
        <begin position="1"/>
        <end position="11"/>
    </location>
</feature>
<reference evidence="2" key="1">
    <citation type="journal article" date="2022" name="bioRxiv">
        <title>Sequencing and chromosome-scale assembly of the giantPleurodeles waltlgenome.</title>
        <authorList>
            <person name="Brown T."/>
            <person name="Elewa A."/>
            <person name="Iarovenko S."/>
            <person name="Subramanian E."/>
            <person name="Araus A.J."/>
            <person name="Petzold A."/>
            <person name="Susuki M."/>
            <person name="Suzuki K.-i.T."/>
            <person name="Hayashi T."/>
            <person name="Toyoda A."/>
            <person name="Oliveira C."/>
            <person name="Osipova E."/>
            <person name="Leigh N.D."/>
            <person name="Simon A."/>
            <person name="Yun M.H."/>
        </authorList>
    </citation>
    <scope>NUCLEOTIDE SEQUENCE</scope>
    <source>
        <strain evidence="2">20211129_DDA</strain>
        <tissue evidence="2">Liver</tissue>
    </source>
</reference>